<keyword evidence="1" id="KW-0472">Membrane</keyword>
<organism evidence="2">
    <name type="scientific">uncultured Caudovirales phage</name>
    <dbReference type="NCBI Taxonomy" id="2100421"/>
    <lineage>
        <taxon>Viruses</taxon>
        <taxon>Duplodnaviria</taxon>
        <taxon>Heunggongvirae</taxon>
        <taxon>Uroviricota</taxon>
        <taxon>Caudoviricetes</taxon>
        <taxon>Peduoviridae</taxon>
        <taxon>Maltschvirus</taxon>
        <taxon>Maltschvirus maltsch</taxon>
    </lineage>
</organism>
<keyword evidence="1" id="KW-0812">Transmembrane</keyword>
<name>A0A6J5PA31_9CAUD</name>
<evidence type="ECO:0000313" key="2">
    <source>
        <dbReference type="EMBL" id="CAB4166058.1"/>
    </source>
</evidence>
<gene>
    <name evidence="2" type="ORF">UFOVP847_8</name>
</gene>
<evidence type="ECO:0000256" key="1">
    <source>
        <dbReference type="SAM" id="Phobius"/>
    </source>
</evidence>
<proteinExistence type="predicted"/>
<sequence>MKKMIEIMRKIDDSWVGDLLGCVFVFALIPGVWFLLYGFGW</sequence>
<feature type="transmembrane region" description="Helical" evidence="1">
    <location>
        <begin position="20"/>
        <end position="39"/>
    </location>
</feature>
<dbReference type="EMBL" id="LR796789">
    <property type="protein sequence ID" value="CAB4166058.1"/>
    <property type="molecule type" value="Genomic_DNA"/>
</dbReference>
<protein>
    <submittedName>
        <fullName evidence="2">Uncharacterized protein</fullName>
    </submittedName>
</protein>
<reference evidence="2" key="1">
    <citation type="submission" date="2020-04" db="EMBL/GenBank/DDBJ databases">
        <authorList>
            <person name="Chiriac C."/>
            <person name="Salcher M."/>
            <person name="Ghai R."/>
            <person name="Kavagutti S V."/>
        </authorList>
    </citation>
    <scope>NUCLEOTIDE SEQUENCE</scope>
</reference>
<keyword evidence="1" id="KW-1133">Transmembrane helix</keyword>
<accession>A0A6J5PA31</accession>